<organism evidence="1 2">
    <name type="scientific">Mycena chlorophos</name>
    <name type="common">Agaric fungus</name>
    <name type="synonym">Agaricus chlorophos</name>
    <dbReference type="NCBI Taxonomy" id="658473"/>
    <lineage>
        <taxon>Eukaryota</taxon>
        <taxon>Fungi</taxon>
        <taxon>Dikarya</taxon>
        <taxon>Basidiomycota</taxon>
        <taxon>Agaricomycotina</taxon>
        <taxon>Agaricomycetes</taxon>
        <taxon>Agaricomycetidae</taxon>
        <taxon>Agaricales</taxon>
        <taxon>Marasmiineae</taxon>
        <taxon>Mycenaceae</taxon>
        <taxon>Mycena</taxon>
    </lineage>
</organism>
<gene>
    <name evidence="1" type="ORF">HMN09_01397300</name>
</gene>
<dbReference type="GO" id="GO:0004386">
    <property type="term" value="F:helicase activity"/>
    <property type="evidence" value="ECO:0007669"/>
    <property type="project" value="UniProtKB-KW"/>
</dbReference>
<evidence type="ECO:0000313" key="1">
    <source>
        <dbReference type="EMBL" id="KAF7288446.1"/>
    </source>
</evidence>
<keyword evidence="2" id="KW-1185">Reference proteome</keyword>
<keyword evidence="1" id="KW-0067">ATP-binding</keyword>
<dbReference type="OrthoDB" id="3050469at2759"/>
<name>A0A8H6RXZ6_MYCCL</name>
<keyword evidence="1" id="KW-0547">Nucleotide-binding</keyword>
<dbReference type="EMBL" id="JACAZE010000035">
    <property type="protein sequence ID" value="KAF7288446.1"/>
    <property type="molecule type" value="Genomic_DNA"/>
</dbReference>
<dbReference type="Proteomes" id="UP000613580">
    <property type="component" value="Unassembled WGS sequence"/>
</dbReference>
<keyword evidence="1" id="KW-0378">Hydrolase</keyword>
<sequence>MPPASYVRAPGMAEIVARMGVLPPQAESQGSKVKLLSAIVPFDGDGATKVQIRFFDNNNDLESWEGTAICDVRGTVAAADADVMNIAESEHTAAKDFTMVIDAQSVTFIGKAQSLDWDYQQPAQLYLTGVAFDQNKDNATFQMDVETFSYFMRVAGDRNKAFIRLLFTVPSEGRWAKMDNNKKPTPANKRVTATSGVLTGVDEELDGAAIIRIFRVKLSNVQFFGSYTPVATTTRKPNTHAGKMEKYWDSVIIPSFELHVTSFSRSNSPATALGPADSFKTSFDAQFAPTADLTSLVSAAINRVWHGKGGINPHAVWELSEEIKERAKSLDDDLAARMKTLSPRHTNYNLIISVHLGLARFHPDFLGSASSCYNQLHRHLAVLSFREAAIHGCFGSSIDKYDLEALDPLYAHYDEFFRQQAIAALAGFVEGMEVVNTDTMELLK</sequence>
<proteinExistence type="predicted"/>
<accession>A0A8H6RXZ6</accession>
<comment type="caution">
    <text evidence="1">The sequence shown here is derived from an EMBL/GenBank/DDBJ whole genome shotgun (WGS) entry which is preliminary data.</text>
</comment>
<dbReference type="AlphaFoldDB" id="A0A8H6RXZ6"/>
<evidence type="ECO:0000313" key="2">
    <source>
        <dbReference type="Proteomes" id="UP000613580"/>
    </source>
</evidence>
<keyword evidence="1" id="KW-0347">Helicase</keyword>
<reference evidence="1" key="1">
    <citation type="submission" date="2020-05" db="EMBL/GenBank/DDBJ databases">
        <title>Mycena genomes resolve the evolution of fungal bioluminescence.</title>
        <authorList>
            <person name="Tsai I.J."/>
        </authorList>
    </citation>
    <scope>NUCLEOTIDE SEQUENCE</scope>
    <source>
        <strain evidence="1">110903Hualien_Pintung</strain>
    </source>
</reference>
<protein>
    <submittedName>
        <fullName evidence="1">ATP-dependent DNA helicase</fullName>
    </submittedName>
</protein>